<organism evidence="9 10">
    <name type="scientific">Edaphobacter modestus</name>
    <dbReference type="NCBI Taxonomy" id="388466"/>
    <lineage>
        <taxon>Bacteria</taxon>
        <taxon>Pseudomonadati</taxon>
        <taxon>Acidobacteriota</taxon>
        <taxon>Terriglobia</taxon>
        <taxon>Terriglobales</taxon>
        <taxon>Acidobacteriaceae</taxon>
        <taxon>Edaphobacter</taxon>
    </lineage>
</organism>
<accession>A0A4Q7YPZ7</accession>
<dbReference type="SUPFAM" id="SSF49303">
    <property type="entry name" value="beta-Galactosidase/glucuronidase domain"/>
    <property type="match status" value="1"/>
</dbReference>
<evidence type="ECO:0000256" key="2">
    <source>
        <dbReference type="ARBA" id="ARBA00022801"/>
    </source>
</evidence>
<dbReference type="EMBL" id="SHKW01000001">
    <property type="protein sequence ID" value="RZU39767.1"/>
    <property type="molecule type" value="Genomic_DNA"/>
</dbReference>
<evidence type="ECO:0000259" key="8">
    <source>
        <dbReference type="Pfam" id="PF18565"/>
    </source>
</evidence>
<evidence type="ECO:0000256" key="3">
    <source>
        <dbReference type="ARBA" id="ARBA00023295"/>
    </source>
</evidence>
<dbReference type="Gene3D" id="3.20.20.80">
    <property type="entry name" value="Glycosidases"/>
    <property type="match status" value="1"/>
</dbReference>
<feature type="domain" description="Glycoside hydrolase family 2" evidence="8">
    <location>
        <begin position="755"/>
        <end position="832"/>
    </location>
</feature>
<evidence type="ECO:0000259" key="6">
    <source>
        <dbReference type="Pfam" id="PF02836"/>
    </source>
</evidence>
<feature type="domain" description="DUF4982" evidence="7">
    <location>
        <begin position="666"/>
        <end position="723"/>
    </location>
</feature>
<reference evidence="9 10" key="1">
    <citation type="submission" date="2019-02" db="EMBL/GenBank/DDBJ databases">
        <title>Genomic Encyclopedia of Archaeal and Bacterial Type Strains, Phase II (KMG-II): from individual species to whole genera.</title>
        <authorList>
            <person name="Goeker M."/>
        </authorList>
    </citation>
    <scope>NUCLEOTIDE SEQUENCE [LARGE SCALE GENOMIC DNA]</scope>
    <source>
        <strain evidence="9 10">DSM 18101</strain>
    </source>
</reference>
<keyword evidence="3" id="KW-0326">Glycosidase</keyword>
<dbReference type="InterPro" id="IPR051913">
    <property type="entry name" value="GH2_Domain-Containing"/>
</dbReference>
<dbReference type="Pfam" id="PF02836">
    <property type="entry name" value="Glyco_hydro_2_C"/>
    <property type="match status" value="1"/>
</dbReference>
<dbReference type="InterPro" id="IPR032311">
    <property type="entry name" value="DUF4982"/>
</dbReference>
<keyword evidence="10" id="KW-1185">Reference proteome</keyword>
<dbReference type="Pfam" id="PF00703">
    <property type="entry name" value="Glyco_hydro_2"/>
    <property type="match status" value="1"/>
</dbReference>
<dbReference type="Proteomes" id="UP000292958">
    <property type="component" value="Unassembled WGS sequence"/>
</dbReference>
<evidence type="ECO:0000313" key="10">
    <source>
        <dbReference type="Proteomes" id="UP000292958"/>
    </source>
</evidence>
<evidence type="ECO:0000259" key="5">
    <source>
        <dbReference type="Pfam" id="PF00703"/>
    </source>
</evidence>
<comment type="caution">
    <text evidence="9">The sequence shown here is derived from an EMBL/GenBank/DDBJ whole genome shotgun (WGS) entry which is preliminary data.</text>
</comment>
<dbReference type="Pfam" id="PF18565">
    <property type="entry name" value="Glyco_hydro2_C5"/>
    <property type="match status" value="1"/>
</dbReference>
<sequence>MSTRRQFLKTSASAAASVSILSRSALGASLARLASLPDSAPRSSTRLSSGWEFLREPLGGPWEVWHSKEIATWQLVAMPHCFNAYDGCDPDTPAYRGNGWYRTHVNASNPYAGGRTLLHFEGAGQTTTLYAGDTLVGRHTGGYDEFVFDITDAVQRFHAGSRETKDDKKQPGDIPIAVLCDNSRDIDRMPSDLSDFTLYGGLYRHVNLVYVPATSLETVHIRTSLETPGSSAEVEIVASLYNPAKANEPVTLAFEVFDAKGARVHTAKQTLAPWTGEKSLTRFTLHTPQLWSPDSPNLYECRATFTTAGGEYTTRETFGIRHAEWVEHGPFKLNGERLLLRGTHRHEDHAGYAAGMPDDLVEQEMQLIKEMGANFIRLAHYQQSRRVLELCDRLGILVWEEIPWCRGGIGNDVFQEMGRRTLRNMIEQHYNHPSILLWGLGNENDWPTEYPEVNQQKIRTYLTELRDLSHQLDPSRMTTIRRCDFARDIPDVYSPSIWAGWYSGTYPEYQKSLETQRERVKHLFHAEWGADSHAGRHSENPDKILSHIATGHGTDERGLAYLNTGGETRVSKDGDWSETYACNLFDWHLKVQETLPWFTGSAQWVFKDFTTPLRVENPVPRVNQKGLVTRDLQKKEAYYVFQSYWSDQPMAHIYGHSWPTRWGAVGEQKMVKVYSNCETAELFVNGVSAGVRHRNSQDFPAAGLRWMTSFVEGANKMRVVARRGSVSVYDEVELVYQTRSWGPPATFKLMEISRDTDKVTVEAKLYDAQGVLCLDARNRVRFTLAGNGALIDNLGTPTGSRVVELYNGRAAISLKRAKEGRTTIGVSASGLPDVFCTVG</sequence>
<dbReference type="AlphaFoldDB" id="A0A4Q7YPZ7"/>
<evidence type="ECO:0000313" key="9">
    <source>
        <dbReference type="EMBL" id="RZU39767.1"/>
    </source>
</evidence>
<dbReference type="SUPFAM" id="SSF49785">
    <property type="entry name" value="Galactose-binding domain-like"/>
    <property type="match status" value="1"/>
</dbReference>
<dbReference type="PRINTS" id="PR00132">
    <property type="entry name" value="GLHYDRLASE2"/>
</dbReference>
<dbReference type="SUPFAM" id="SSF51445">
    <property type="entry name" value="(Trans)glycosidases"/>
    <property type="match status" value="1"/>
</dbReference>
<dbReference type="OrthoDB" id="9762066at2"/>
<feature type="domain" description="Glycoside hydrolase family 2 immunoglobulin-like beta-sandwich" evidence="5">
    <location>
        <begin position="215"/>
        <end position="321"/>
    </location>
</feature>
<dbReference type="PANTHER" id="PTHR42732:SF1">
    <property type="entry name" value="BETA-MANNOSIDASE"/>
    <property type="match status" value="1"/>
</dbReference>
<comment type="similarity">
    <text evidence="1">Belongs to the glycosyl hydrolase 2 family.</text>
</comment>
<name>A0A4Q7YPZ7_9BACT</name>
<protein>
    <submittedName>
        <fullName evidence="9">Beta-galactosidase</fullName>
    </submittedName>
</protein>
<dbReference type="RefSeq" id="WP_130417935.1">
    <property type="nucleotide sequence ID" value="NZ_SHKW01000001.1"/>
</dbReference>
<dbReference type="InterPro" id="IPR006101">
    <property type="entry name" value="Glyco_hydro_2"/>
</dbReference>
<gene>
    <name evidence="9" type="ORF">BDD14_1160</name>
</gene>
<dbReference type="Pfam" id="PF16355">
    <property type="entry name" value="DUF4982"/>
    <property type="match status" value="1"/>
</dbReference>
<dbReference type="InterPro" id="IPR006103">
    <property type="entry name" value="Glyco_hydro_2_cat"/>
</dbReference>
<feature type="signal peptide" evidence="4">
    <location>
        <begin position="1"/>
        <end position="27"/>
    </location>
</feature>
<dbReference type="InterPro" id="IPR040605">
    <property type="entry name" value="Glyco_hydro2_dom5"/>
</dbReference>
<evidence type="ECO:0000256" key="1">
    <source>
        <dbReference type="ARBA" id="ARBA00007401"/>
    </source>
</evidence>
<feature type="domain" description="Glycoside hydrolase family 2 catalytic" evidence="6">
    <location>
        <begin position="326"/>
        <end position="542"/>
    </location>
</feature>
<evidence type="ECO:0000259" key="7">
    <source>
        <dbReference type="Pfam" id="PF16355"/>
    </source>
</evidence>
<dbReference type="PANTHER" id="PTHR42732">
    <property type="entry name" value="BETA-GALACTOSIDASE"/>
    <property type="match status" value="1"/>
</dbReference>
<keyword evidence="2" id="KW-0378">Hydrolase</keyword>
<evidence type="ECO:0000256" key="4">
    <source>
        <dbReference type="SAM" id="SignalP"/>
    </source>
</evidence>
<dbReference type="GO" id="GO:0005975">
    <property type="term" value="P:carbohydrate metabolic process"/>
    <property type="evidence" value="ECO:0007669"/>
    <property type="project" value="InterPro"/>
</dbReference>
<dbReference type="Gene3D" id="2.60.40.10">
    <property type="entry name" value="Immunoglobulins"/>
    <property type="match status" value="3"/>
</dbReference>
<dbReference type="InterPro" id="IPR006102">
    <property type="entry name" value="Ig-like_GH2"/>
</dbReference>
<dbReference type="InterPro" id="IPR013783">
    <property type="entry name" value="Ig-like_fold"/>
</dbReference>
<dbReference type="InterPro" id="IPR008979">
    <property type="entry name" value="Galactose-bd-like_sf"/>
</dbReference>
<feature type="chain" id="PRO_5020654201" evidence="4">
    <location>
        <begin position="28"/>
        <end position="839"/>
    </location>
</feature>
<dbReference type="PROSITE" id="PS51318">
    <property type="entry name" value="TAT"/>
    <property type="match status" value="1"/>
</dbReference>
<dbReference type="InterPro" id="IPR017853">
    <property type="entry name" value="GH"/>
</dbReference>
<dbReference type="InterPro" id="IPR036156">
    <property type="entry name" value="Beta-gal/glucu_dom_sf"/>
</dbReference>
<dbReference type="GO" id="GO:0004553">
    <property type="term" value="F:hydrolase activity, hydrolyzing O-glycosyl compounds"/>
    <property type="evidence" value="ECO:0007669"/>
    <property type="project" value="InterPro"/>
</dbReference>
<dbReference type="Gene3D" id="2.60.120.260">
    <property type="entry name" value="Galactose-binding domain-like"/>
    <property type="match status" value="1"/>
</dbReference>
<dbReference type="InterPro" id="IPR006311">
    <property type="entry name" value="TAT_signal"/>
</dbReference>
<proteinExistence type="inferred from homology"/>
<keyword evidence="4" id="KW-0732">Signal</keyword>